<dbReference type="Proteomes" id="UP000186455">
    <property type="component" value="Unassembled WGS sequence"/>
</dbReference>
<dbReference type="STRING" id="1048205.AB852_11835"/>
<dbReference type="GO" id="GO:0004674">
    <property type="term" value="F:protein serine/threonine kinase activity"/>
    <property type="evidence" value="ECO:0007669"/>
    <property type="project" value="UniProtKB-KW"/>
</dbReference>
<evidence type="ECO:0000313" key="11">
    <source>
        <dbReference type="Proteomes" id="UP000186455"/>
    </source>
</evidence>
<evidence type="ECO:0000256" key="3">
    <source>
        <dbReference type="ARBA" id="ARBA00022553"/>
    </source>
</evidence>
<keyword evidence="3" id="KW-0597">Phosphoprotein</keyword>
<dbReference type="CDD" id="cd14014">
    <property type="entry name" value="STKc_PknB_like"/>
    <property type="match status" value="1"/>
</dbReference>
<dbReference type="PROSITE" id="PS50011">
    <property type="entry name" value="PROTEIN_KINASE_DOM"/>
    <property type="match status" value="1"/>
</dbReference>
<keyword evidence="2" id="KW-0723">Serine/threonine-protein kinase</keyword>
<evidence type="ECO:0000256" key="1">
    <source>
        <dbReference type="ARBA" id="ARBA00012513"/>
    </source>
</evidence>
<dbReference type="SUPFAM" id="SSF49879">
    <property type="entry name" value="SMAD/FHA domain"/>
    <property type="match status" value="1"/>
</dbReference>
<dbReference type="EC" id="2.7.11.1" evidence="1"/>
<dbReference type="Gene3D" id="2.60.200.20">
    <property type="match status" value="1"/>
</dbReference>
<dbReference type="Gene3D" id="1.10.510.10">
    <property type="entry name" value="Transferase(Phosphotransferase) domain 1"/>
    <property type="match status" value="1"/>
</dbReference>
<gene>
    <name evidence="10" type="ORF">AB852_11835</name>
</gene>
<dbReference type="GO" id="GO:0005524">
    <property type="term" value="F:ATP binding"/>
    <property type="evidence" value="ECO:0007669"/>
    <property type="project" value="UniProtKB-KW"/>
</dbReference>
<dbReference type="PROSITE" id="PS00108">
    <property type="entry name" value="PROTEIN_KINASE_ST"/>
    <property type="match status" value="1"/>
</dbReference>
<dbReference type="SMART" id="SM00220">
    <property type="entry name" value="S_TKc"/>
    <property type="match status" value="1"/>
</dbReference>
<evidence type="ECO:0000259" key="8">
    <source>
        <dbReference type="PROSITE" id="PS50006"/>
    </source>
</evidence>
<dbReference type="PANTHER" id="PTHR43289">
    <property type="entry name" value="MITOGEN-ACTIVATED PROTEIN KINASE KINASE KINASE 20-RELATED"/>
    <property type="match status" value="1"/>
</dbReference>
<dbReference type="RefSeq" id="WP_073786882.1">
    <property type="nucleotide sequence ID" value="NZ_LFBV01000002.1"/>
</dbReference>
<keyword evidence="6" id="KW-0418">Kinase</keyword>
<evidence type="ECO:0000256" key="4">
    <source>
        <dbReference type="ARBA" id="ARBA00022679"/>
    </source>
</evidence>
<protein>
    <recommendedName>
        <fullName evidence="1">non-specific serine/threonine protein kinase</fullName>
        <ecNumber evidence="1">2.7.11.1</ecNumber>
    </recommendedName>
</protein>
<reference evidence="10 11" key="1">
    <citation type="submission" date="2015-06" db="EMBL/GenBank/DDBJ databases">
        <title>Cloning and characterization of the uncialamcin biosynthetic gene cluster.</title>
        <authorList>
            <person name="Yan X."/>
            <person name="Huang T."/>
            <person name="Ge H."/>
            <person name="Shen B."/>
        </authorList>
    </citation>
    <scope>NUCLEOTIDE SEQUENCE [LARGE SCALE GENOMIC DNA]</scope>
    <source>
        <strain evidence="10 11">DCA2648</strain>
    </source>
</reference>
<dbReference type="InterPro" id="IPR000253">
    <property type="entry name" value="FHA_dom"/>
</dbReference>
<dbReference type="InterPro" id="IPR008984">
    <property type="entry name" value="SMAD_FHA_dom_sf"/>
</dbReference>
<evidence type="ECO:0000256" key="5">
    <source>
        <dbReference type="ARBA" id="ARBA00022741"/>
    </source>
</evidence>
<sequence length="416" mass="43584">MSVTVVLTVPGPPPAEYVYGEPFSVVVGRAAECGIRIGAGHRGVSRRHCRIENAPPPLRISDLGSSFGTEVNGVRLDRLTERPLVDGDEIRVGDVVLRVGVRAAPAAAPPVAPEHGDALSAAPPGYELLRELGRGAQGVVYLARDRSSGALVALKRVLASGEVDGAARFAFRREFGSLRALRHPNIVAFRGGHDRGSAFWFACEYCPGGSLVDLLGRRGGRPLSAARAVPLALRMLAGLDHAHRAEVPAPRQADGAVVTARGLVHRDVKPANVLLVGEAGGPGTVVKLADFGLAKAFEHAGLSGHTRSGALGGTLPFTARAQLVDYKYAGPEVDVWATAACLYWLLTGTTPRDYPPDRDPVAVSLRAPVVPVRERDRSVPPGLAEVLDEALVDTPAIRVTTAAGLARALVAAAPGR</sequence>
<keyword evidence="7" id="KW-0067">ATP-binding</keyword>
<proteinExistence type="predicted"/>
<evidence type="ECO:0000256" key="6">
    <source>
        <dbReference type="ARBA" id="ARBA00022777"/>
    </source>
</evidence>
<name>A0A1Q4VAK7_9ACTN</name>
<dbReference type="Pfam" id="PF00498">
    <property type="entry name" value="FHA"/>
    <property type="match status" value="1"/>
</dbReference>
<keyword evidence="11" id="KW-1185">Reference proteome</keyword>
<feature type="domain" description="Protein kinase" evidence="9">
    <location>
        <begin position="126"/>
        <end position="410"/>
    </location>
</feature>
<keyword evidence="5" id="KW-0547">Nucleotide-binding</keyword>
<keyword evidence="4" id="KW-0808">Transferase</keyword>
<dbReference type="InterPro" id="IPR011009">
    <property type="entry name" value="Kinase-like_dom_sf"/>
</dbReference>
<dbReference type="PROSITE" id="PS50006">
    <property type="entry name" value="FHA_DOMAIN"/>
    <property type="match status" value="1"/>
</dbReference>
<dbReference type="SUPFAM" id="SSF56112">
    <property type="entry name" value="Protein kinase-like (PK-like)"/>
    <property type="match status" value="1"/>
</dbReference>
<evidence type="ECO:0000256" key="7">
    <source>
        <dbReference type="ARBA" id="ARBA00022840"/>
    </source>
</evidence>
<dbReference type="Pfam" id="PF00069">
    <property type="entry name" value="Pkinase"/>
    <property type="match status" value="1"/>
</dbReference>
<evidence type="ECO:0000256" key="2">
    <source>
        <dbReference type="ARBA" id="ARBA00022527"/>
    </source>
</evidence>
<dbReference type="AlphaFoldDB" id="A0A1Q4VAK7"/>
<accession>A0A1Q4VAK7</accession>
<dbReference type="InterPro" id="IPR008271">
    <property type="entry name" value="Ser/Thr_kinase_AS"/>
</dbReference>
<comment type="caution">
    <text evidence="10">The sequence shown here is derived from an EMBL/GenBank/DDBJ whole genome shotgun (WGS) entry which is preliminary data.</text>
</comment>
<feature type="domain" description="FHA" evidence="8">
    <location>
        <begin position="25"/>
        <end position="76"/>
    </location>
</feature>
<dbReference type="SMART" id="SM00240">
    <property type="entry name" value="FHA"/>
    <property type="match status" value="1"/>
</dbReference>
<dbReference type="PANTHER" id="PTHR43289:SF6">
    <property type="entry name" value="SERINE_THREONINE-PROTEIN KINASE NEKL-3"/>
    <property type="match status" value="1"/>
</dbReference>
<dbReference type="EMBL" id="LFBV01000002">
    <property type="protein sequence ID" value="OKH94843.1"/>
    <property type="molecule type" value="Genomic_DNA"/>
</dbReference>
<evidence type="ECO:0000313" key="10">
    <source>
        <dbReference type="EMBL" id="OKH94843.1"/>
    </source>
</evidence>
<dbReference type="InterPro" id="IPR000719">
    <property type="entry name" value="Prot_kinase_dom"/>
</dbReference>
<organism evidence="10 11">
    <name type="scientific">Streptomyces uncialis</name>
    <dbReference type="NCBI Taxonomy" id="1048205"/>
    <lineage>
        <taxon>Bacteria</taxon>
        <taxon>Bacillati</taxon>
        <taxon>Actinomycetota</taxon>
        <taxon>Actinomycetes</taxon>
        <taxon>Kitasatosporales</taxon>
        <taxon>Streptomycetaceae</taxon>
        <taxon>Streptomyces</taxon>
    </lineage>
</organism>
<dbReference type="CDD" id="cd00060">
    <property type="entry name" value="FHA"/>
    <property type="match status" value="1"/>
</dbReference>
<evidence type="ECO:0000259" key="9">
    <source>
        <dbReference type="PROSITE" id="PS50011"/>
    </source>
</evidence>